<name>A0ABT7CZS9_9ACTN</name>
<feature type="compositionally biased region" description="Gly residues" evidence="6">
    <location>
        <begin position="210"/>
        <end position="222"/>
    </location>
</feature>
<protein>
    <submittedName>
        <fullName evidence="9">MFS transporter</fullName>
    </submittedName>
</protein>
<dbReference type="PANTHER" id="PTHR23513">
    <property type="entry name" value="INTEGRAL MEMBRANE EFFLUX PROTEIN-RELATED"/>
    <property type="match status" value="1"/>
</dbReference>
<dbReference type="Proteomes" id="UP001237194">
    <property type="component" value="Unassembled WGS sequence"/>
</dbReference>
<keyword evidence="4 7" id="KW-1133">Transmembrane helix</keyword>
<feature type="transmembrane region" description="Helical" evidence="7">
    <location>
        <begin position="375"/>
        <end position="398"/>
    </location>
</feature>
<feature type="transmembrane region" description="Helical" evidence="7">
    <location>
        <begin position="118"/>
        <end position="139"/>
    </location>
</feature>
<comment type="subcellular location">
    <subcellularLocation>
        <location evidence="1">Cell membrane</location>
        <topology evidence="1">Multi-pass membrane protein</topology>
    </subcellularLocation>
</comment>
<dbReference type="Gene3D" id="1.20.1250.20">
    <property type="entry name" value="MFS general substrate transporter like domains"/>
    <property type="match status" value="1"/>
</dbReference>
<dbReference type="Pfam" id="PF07690">
    <property type="entry name" value="MFS_1"/>
    <property type="match status" value="1"/>
</dbReference>
<feature type="transmembrane region" description="Helical" evidence="7">
    <location>
        <begin position="61"/>
        <end position="87"/>
    </location>
</feature>
<evidence type="ECO:0000256" key="3">
    <source>
        <dbReference type="ARBA" id="ARBA00022692"/>
    </source>
</evidence>
<feature type="transmembrane region" description="Helical" evidence="7">
    <location>
        <begin position="315"/>
        <end position="337"/>
    </location>
</feature>
<dbReference type="EMBL" id="JARWAF010000001">
    <property type="protein sequence ID" value="MDJ1639052.1"/>
    <property type="molecule type" value="Genomic_DNA"/>
</dbReference>
<evidence type="ECO:0000256" key="2">
    <source>
        <dbReference type="ARBA" id="ARBA00022475"/>
    </source>
</evidence>
<dbReference type="RefSeq" id="WP_283891340.1">
    <property type="nucleotide sequence ID" value="NZ_JARWAF010000001.1"/>
</dbReference>
<feature type="transmembrane region" description="Helical" evidence="7">
    <location>
        <begin position="237"/>
        <end position="257"/>
    </location>
</feature>
<feature type="transmembrane region" description="Helical" evidence="7">
    <location>
        <begin position="187"/>
        <end position="207"/>
    </location>
</feature>
<feature type="transmembrane region" description="Helical" evidence="7">
    <location>
        <begin position="31"/>
        <end position="55"/>
    </location>
</feature>
<reference evidence="9 10" key="1">
    <citation type="submission" date="2023-04" db="EMBL/GenBank/DDBJ databases">
        <title>A novel species of the genus Streptomyces: Streptomyces pakalii sp. nov. isolated from a Mexican soil jungle.</title>
        <authorList>
            <person name="Chavez-Hernandez M.A."/>
            <person name="Ortiz-Alvarez J."/>
            <person name="Villa-Tanaca L."/>
            <person name="Hernandez-Rodriguez C."/>
        </authorList>
    </citation>
    <scope>NUCLEOTIDE SEQUENCE [LARGE SCALE GENOMIC DNA]</scope>
    <source>
        <strain evidence="9 10">ENCB-J15</strain>
    </source>
</reference>
<dbReference type="PANTHER" id="PTHR23513:SF11">
    <property type="entry name" value="STAPHYLOFERRIN A TRANSPORTER"/>
    <property type="match status" value="1"/>
</dbReference>
<gene>
    <name evidence="9" type="ORF">P5W92_01395</name>
</gene>
<dbReference type="InterPro" id="IPR011701">
    <property type="entry name" value="MFS"/>
</dbReference>
<feature type="region of interest" description="Disordered" evidence="6">
    <location>
        <begin position="210"/>
        <end position="230"/>
    </location>
</feature>
<feature type="region of interest" description="Disordered" evidence="6">
    <location>
        <begin position="434"/>
        <end position="471"/>
    </location>
</feature>
<dbReference type="PROSITE" id="PS50850">
    <property type="entry name" value="MFS"/>
    <property type="match status" value="1"/>
</dbReference>
<evidence type="ECO:0000259" key="8">
    <source>
        <dbReference type="PROSITE" id="PS50850"/>
    </source>
</evidence>
<evidence type="ECO:0000256" key="4">
    <source>
        <dbReference type="ARBA" id="ARBA00022989"/>
    </source>
</evidence>
<evidence type="ECO:0000256" key="6">
    <source>
        <dbReference type="SAM" id="MobiDB-lite"/>
    </source>
</evidence>
<evidence type="ECO:0000313" key="9">
    <source>
        <dbReference type="EMBL" id="MDJ1639052.1"/>
    </source>
</evidence>
<feature type="transmembrane region" description="Helical" evidence="7">
    <location>
        <begin position="160"/>
        <end position="181"/>
    </location>
</feature>
<dbReference type="SUPFAM" id="SSF103473">
    <property type="entry name" value="MFS general substrate transporter"/>
    <property type="match status" value="1"/>
</dbReference>
<feature type="compositionally biased region" description="Basic and acidic residues" evidence="6">
    <location>
        <begin position="448"/>
        <end position="471"/>
    </location>
</feature>
<evidence type="ECO:0000256" key="1">
    <source>
        <dbReference type="ARBA" id="ARBA00004651"/>
    </source>
</evidence>
<evidence type="ECO:0000256" key="7">
    <source>
        <dbReference type="SAM" id="Phobius"/>
    </source>
</evidence>
<organism evidence="9 10">
    <name type="scientific">Streptomyces pakalii</name>
    <dbReference type="NCBI Taxonomy" id="3036494"/>
    <lineage>
        <taxon>Bacteria</taxon>
        <taxon>Bacillati</taxon>
        <taxon>Actinomycetota</taxon>
        <taxon>Actinomycetes</taxon>
        <taxon>Kitasatosporales</taxon>
        <taxon>Streptomycetaceae</taxon>
        <taxon>Streptomyces</taxon>
    </lineage>
</organism>
<feature type="transmembrane region" description="Helical" evidence="7">
    <location>
        <begin position="404"/>
        <end position="427"/>
    </location>
</feature>
<feature type="transmembrane region" description="Helical" evidence="7">
    <location>
        <begin position="94"/>
        <end position="112"/>
    </location>
</feature>
<feature type="transmembrane region" description="Helical" evidence="7">
    <location>
        <begin position="282"/>
        <end position="303"/>
    </location>
</feature>
<evidence type="ECO:0000256" key="5">
    <source>
        <dbReference type="ARBA" id="ARBA00023136"/>
    </source>
</evidence>
<feature type="transmembrane region" description="Helical" evidence="7">
    <location>
        <begin position="343"/>
        <end position="363"/>
    </location>
</feature>
<feature type="region of interest" description="Disordered" evidence="6">
    <location>
        <begin position="1"/>
        <end position="22"/>
    </location>
</feature>
<comment type="caution">
    <text evidence="9">The sequence shown here is derived from an EMBL/GenBank/DDBJ whole genome shotgun (WGS) entry which is preliminary data.</text>
</comment>
<evidence type="ECO:0000313" key="10">
    <source>
        <dbReference type="Proteomes" id="UP001237194"/>
    </source>
</evidence>
<keyword evidence="5 7" id="KW-0472">Membrane</keyword>
<dbReference type="InterPro" id="IPR036259">
    <property type="entry name" value="MFS_trans_sf"/>
</dbReference>
<keyword evidence="2" id="KW-1003">Cell membrane</keyword>
<keyword evidence="10" id="KW-1185">Reference proteome</keyword>
<proteinExistence type="predicted"/>
<keyword evidence="3 7" id="KW-0812">Transmembrane</keyword>
<feature type="domain" description="Major facilitator superfamily (MFS) profile" evidence="8">
    <location>
        <begin position="28"/>
        <end position="430"/>
    </location>
</feature>
<dbReference type="CDD" id="cd06173">
    <property type="entry name" value="MFS_MefA_like"/>
    <property type="match status" value="1"/>
</dbReference>
<sequence length="471" mass="48036">MGSADGPTADEPDGGSRKTRDTEVSERRFRFLVAGYAVSSYGTFLNMVALNLFVYETTGRALAMGLFMAVRLASGFVAGLVVGGLLARFSAKSIMLWANVGQGGVMLVLILAPDSLVTGALMAVSVVIGACGTLFMVALRSSIPEMVGEDRRAWANSLSITGRSMAMVAGFASAGVVVSLVGYTAAFLLDMATFVICAVTVALLPIAGGKGAGSETGASGAGKGEKEAKSGPRWRPVAFLALAAAPGLGLMVALRGVDAFGSSSHNAALPIYSTSLDASNPAVFVSAFWCVWALGNIGAQQVIQRYTQRTGKTVGALGFGYGTVVMSAAFIAAFAGFPLAVTAVIALIAGAADGLTEVAYTSHLQTLPATLRGHAFGLSATFENLGFGVGMILVAAALDRFSPLAVVGWSHGAAIAVAVVFLLRVAALRRAEPAGPMGRAGGAGRAGLRKEEAVEGRPDRGDRDGAEVSRG</sequence>
<dbReference type="InterPro" id="IPR020846">
    <property type="entry name" value="MFS_dom"/>
</dbReference>
<accession>A0ABT7CZS9</accession>